<keyword evidence="6" id="KW-0949">S-adenosyl-L-methionine</keyword>
<keyword evidence="10" id="KW-0539">Nucleus</keyword>
<reference evidence="15" key="1">
    <citation type="submission" date="2016-11" db="UniProtKB">
        <authorList>
            <consortium name="WormBaseParasite"/>
        </authorList>
    </citation>
    <scope>IDENTIFICATION</scope>
</reference>
<dbReference type="Gene3D" id="3.30.40.10">
    <property type="entry name" value="Zinc/RING finger domain, C3HC4 (zinc finger)"/>
    <property type="match status" value="1"/>
</dbReference>
<keyword evidence="14" id="KW-1185">Reference proteome</keyword>
<evidence type="ECO:0000256" key="11">
    <source>
        <dbReference type="SAM" id="Coils"/>
    </source>
</evidence>
<dbReference type="eggNOG" id="KOG1081">
    <property type="taxonomic scope" value="Eukaryota"/>
</dbReference>
<dbReference type="GO" id="GO:0005634">
    <property type="term" value="C:nucleus"/>
    <property type="evidence" value="ECO:0007669"/>
    <property type="project" value="UniProtKB-SubCell"/>
</dbReference>
<keyword evidence="9" id="KW-0862">Zinc</keyword>
<dbReference type="PROSITE" id="PS50280">
    <property type="entry name" value="SET"/>
    <property type="match status" value="2"/>
</dbReference>
<dbReference type="AlphaFoldDB" id="A0A1I7TLU4"/>
<dbReference type="InterPro" id="IPR046341">
    <property type="entry name" value="SET_dom_sf"/>
</dbReference>
<dbReference type="InterPro" id="IPR001965">
    <property type="entry name" value="Znf_PHD"/>
</dbReference>
<evidence type="ECO:0000256" key="9">
    <source>
        <dbReference type="ARBA" id="ARBA00022833"/>
    </source>
</evidence>
<evidence type="ECO:0000313" key="15">
    <source>
        <dbReference type="WBParaSite" id="Csp11.Scaffold628.g7194.t1"/>
    </source>
</evidence>
<keyword evidence="5" id="KW-0808">Transferase</keyword>
<evidence type="ECO:0000256" key="4">
    <source>
        <dbReference type="ARBA" id="ARBA00022603"/>
    </source>
</evidence>
<dbReference type="Pfam" id="PF00856">
    <property type="entry name" value="SET"/>
    <property type="match status" value="2"/>
</dbReference>
<evidence type="ECO:0000256" key="8">
    <source>
        <dbReference type="ARBA" id="ARBA00022771"/>
    </source>
</evidence>
<dbReference type="SMART" id="SM00317">
    <property type="entry name" value="SET"/>
    <property type="match status" value="2"/>
</dbReference>
<dbReference type="GO" id="GO:0008168">
    <property type="term" value="F:methyltransferase activity"/>
    <property type="evidence" value="ECO:0007669"/>
    <property type="project" value="UniProtKB-KW"/>
</dbReference>
<keyword evidence="3" id="KW-0158">Chromosome</keyword>
<accession>A0A1I7TLU4</accession>
<dbReference type="GO" id="GO:0005694">
    <property type="term" value="C:chromosome"/>
    <property type="evidence" value="ECO:0007669"/>
    <property type="project" value="UniProtKB-SubCell"/>
</dbReference>
<organism evidence="14 15">
    <name type="scientific">Caenorhabditis tropicalis</name>
    <dbReference type="NCBI Taxonomy" id="1561998"/>
    <lineage>
        <taxon>Eukaryota</taxon>
        <taxon>Metazoa</taxon>
        <taxon>Ecdysozoa</taxon>
        <taxon>Nematoda</taxon>
        <taxon>Chromadorea</taxon>
        <taxon>Rhabditida</taxon>
        <taxon>Rhabditina</taxon>
        <taxon>Rhabditomorpha</taxon>
        <taxon>Rhabditoidea</taxon>
        <taxon>Rhabditidae</taxon>
        <taxon>Peloderinae</taxon>
        <taxon>Caenorhabditis</taxon>
    </lineage>
</organism>
<feature type="region of interest" description="Disordered" evidence="12">
    <location>
        <begin position="1229"/>
        <end position="1261"/>
    </location>
</feature>
<evidence type="ECO:0000256" key="2">
    <source>
        <dbReference type="ARBA" id="ARBA00004286"/>
    </source>
</evidence>
<protein>
    <submittedName>
        <fullName evidence="15">SET domain-containing protein</fullName>
    </submittedName>
</protein>
<evidence type="ECO:0000313" key="14">
    <source>
        <dbReference type="Proteomes" id="UP000095282"/>
    </source>
</evidence>
<evidence type="ECO:0000256" key="7">
    <source>
        <dbReference type="ARBA" id="ARBA00022723"/>
    </source>
</evidence>
<dbReference type="SMART" id="SM00249">
    <property type="entry name" value="PHD"/>
    <property type="match status" value="3"/>
</dbReference>
<dbReference type="InterPro" id="IPR013083">
    <property type="entry name" value="Znf_RING/FYVE/PHD"/>
</dbReference>
<keyword evidence="11" id="KW-0175">Coiled coil</keyword>
<dbReference type="GO" id="GO:0032259">
    <property type="term" value="P:methylation"/>
    <property type="evidence" value="ECO:0007669"/>
    <property type="project" value="UniProtKB-KW"/>
</dbReference>
<feature type="domain" description="SET" evidence="13">
    <location>
        <begin position="376"/>
        <end position="507"/>
    </location>
</feature>
<dbReference type="PANTHER" id="PTHR22884">
    <property type="entry name" value="SET DOMAIN PROTEINS"/>
    <property type="match status" value="1"/>
</dbReference>
<evidence type="ECO:0000256" key="5">
    <source>
        <dbReference type="ARBA" id="ARBA00022679"/>
    </source>
</evidence>
<dbReference type="Proteomes" id="UP000095282">
    <property type="component" value="Unplaced"/>
</dbReference>
<dbReference type="Gene3D" id="2.170.270.10">
    <property type="entry name" value="SET domain"/>
    <property type="match status" value="2"/>
</dbReference>
<dbReference type="SUPFAM" id="SSF82199">
    <property type="entry name" value="SET domain"/>
    <property type="match status" value="2"/>
</dbReference>
<keyword evidence="7" id="KW-0479">Metal-binding</keyword>
<dbReference type="InterPro" id="IPR001214">
    <property type="entry name" value="SET_dom"/>
</dbReference>
<comment type="subcellular location">
    <subcellularLocation>
        <location evidence="2">Chromosome</location>
    </subcellularLocation>
    <subcellularLocation>
        <location evidence="1">Nucleus</location>
    </subcellularLocation>
</comment>
<dbReference type="WBParaSite" id="Csp11.Scaffold628.g7194.t1">
    <property type="protein sequence ID" value="Csp11.Scaffold628.g7194.t1"/>
    <property type="gene ID" value="Csp11.Scaffold628.g7194"/>
</dbReference>
<dbReference type="STRING" id="1561998.A0A1I7TLU4"/>
<name>A0A1I7TLU4_9PELO</name>
<proteinExistence type="predicted"/>
<evidence type="ECO:0000256" key="1">
    <source>
        <dbReference type="ARBA" id="ARBA00004123"/>
    </source>
</evidence>
<evidence type="ECO:0000259" key="13">
    <source>
        <dbReference type="PROSITE" id="PS50280"/>
    </source>
</evidence>
<evidence type="ECO:0000256" key="3">
    <source>
        <dbReference type="ARBA" id="ARBA00022454"/>
    </source>
</evidence>
<evidence type="ECO:0000256" key="12">
    <source>
        <dbReference type="SAM" id="MobiDB-lite"/>
    </source>
</evidence>
<evidence type="ECO:0000256" key="6">
    <source>
        <dbReference type="ARBA" id="ARBA00022691"/>
    </source>
</evidence>
<evidence type="ECO:0000256" key="10">
    <source>
        <dbReference type="ARBA" id="ARBA00023242"/>
    </source>
</evidence>
<keyword evidence="8" id="KW-0863">Zinc-finger</keyword>
<feature type="domain" description="SET" evidence="13">
    <location>
        <begin position="948"/>
        <end position="1081"/>
    </location>
</feature>
<keyword evidence="4" id="KW-0489">Methyltransferase</keyword>
<feature type="coiled-coil region" evidence="11">
    <location>
        <begin position="1112"/>
        <end position="1173"/>
    </location>
</feature>
<dbReference type="GO" id="GO:0008270">
    <property type="term" value="F:zinc ion binding"/>
    <property type="evidence" value="ECO:0007669"/>
    <property type="project" value="UniProtKB-KW"/>
</dbReference>
<dbReference type="InterPro" id="IPR050777">
    <property type="entry name" value="SET2_Histone-Lys_MeTrsfase"/>
</dbReference>
<sequence length="1261" mass="144325">MGNTNTVLSLYQNFGKFDVDERKPSLHCKRPTDNEKCFICLQSEAEVPEKFLSEAKKNLKSLDEQSRAEAIERLGDLVQCEEDDCPHKFHLHCLTYLRTMPWFQIQYLSLEQNFNKIRCPDHYCEICFTEGNIQSSARGKLIRSKEEVRAFHVNCRPSGSTPTTNGMISLQKRMEYKGPHFNICSQCAGKHPRYGKNKLVKCFSCVNTYHNACQQLDKFDVNDPDRCEDCIYDTQIRCSDLVLMKRGRSVFVAAEMMDWKNDKMGNPKCFIKYKNNGIPSNWVATNAIFRPRTKLGASFFEKMKEKDSLKALKQNLNNYAIEWSTMSSHMKAIYYSKPNIPARSPPQFREEYKVHISAAKYFPTGFTLPTPAPTNQNLKLDYTSERGFGIAAMEMIEKHDVIGDYIGEILSYAELRRRGGLGRASNDRERKLYCFETKIIINGKKKTCGIDASVLHNEISMINSSCSPNCEVSKIPVDVGDGVKFIVLRVIAKRKIEKNEEVTICYNWSRFNCWCGLTNRCKKAMKSVDWSPPSITAPNSENDENCILEGSTRKHKAAKRKRTGTPFAAINKKPKQKYLQMANKTIALHHAFREAYIDFPPDYVKKASAHSTRPTTSECPNCLICEDTVVPSNVEQDFHNLLDQNTQKLTKRSKRKNVHKELKEHSGDLLVCAEKGCPYKFHLPCLVNHRPIQNYEALYLCLEQNGGLIKCLDHYCEICFAEGLIQSAGRGKLNKAKNQVRAFHLNCNPARCSDGEEGSNDIILPESTIFTGNHFMICHQCGGEEEGEVSNVKPVLGLSTRSAMDQNTPRLTTEKENVWLASTETRYERVMEFTDEGTLTQVEFRTSKLSKWIPLNAVFCPNPKIAYTLFKNMRKIECLTIDCGEQCNCGKNAEWSTLAKELKLRMEFKPKIVKRQFPTFRDSYEYHSSFLTLLPKNFDSIPETRDHPGIKVVSTKEKGFSTKAIKTLRRNEFIDFYNGQLISLEEKTRRMNIGSRSGDYECKFYIYETRLTKKGRRMTCFIDAAVHQNAMSMLNSSCKPNCITVNDYRSHRFAPGYVLELLAIRTVSEIQEGVHMTLDYQWKNFPCWCQATASCKTSNEQDWSIPTCSLRKSIEEENEAEVKREANKAARELNDRKKGLKRTAPEYVSHYALRSKNKRIKRTECEVDNEEEVDGSRQNQVIDRGCSLDTGMSDNLNHDNRIKPTVNVHTLQAHQVECLSSTQMNVHSDYDKQVGPTDKLCSHSNTNQEPNDDPENKDATA</sequence>